<feature type="signal peptide" evidence="2">
    <location>
        <begin position="1"/>
        <end position="17"/>
    </location>
</feature>
<dbReference type="EMBL" id="CAFB01000037">
    <property type="protein sequence ID" value="CCD29033.1"/>
    <property type="molecule type" value="Genomic_DNA"/>
</dbReference>
<evidence type="ECO:0000313" key="3">
    <source>
        <dbReference type="EMBL" id="CCD29033.1"/>
    </source>
</evidence>
<feature type="chain" id="PRO_5003431603" evidence="2">
    <location>
        <begin position="18"/>
        <end position="73"/>
    </location>
</feature>
<dbReference type="AlphaFoldDB" id="G2J8D6"/>
<protein>
    <submittedName>
        <fullName evidence="3">Putative outer membrane protein H.8 (Modular protein)</fullName>
    </submittedName>
</protein>
<evidence type="ECO:0000256" key="1">
    <source>
        <dbReference type="SAM" id="MobiDB-lite"/>
    </source>
</evidence>
<sequence length="73" mass="7508">MKKSLFIASLIAAFALAACNKPAEQAAPETTENAPEEAAPDANQAAPAPEEQPAETLEAPASDAEKSEGNENK</sequence>
<dbReference type="RefSeq" id="WP_006682276.1">
    <property type="nucleotide sequence ID" value="NZ_CAFB01000037.1"/>
</dbReference>
<gene>
    <name evidence="3" type="ORF">CAGGBEG34_200032</name>
</gene>
<comment type="caution">
    <text evidence="3">The sequence shown here is derived from an EMBL/GenBank/DDBJ whole genome shotgun (WGS) entry which is preliminary data.</text>
</comment>
<keyword evidence="4" id="KW-1185">Reference proteome</keyword>
<accession>G2J8D6</accession>
<proteinExistence type="predicted"/>
<name>G2J8D6_9BURK</name>
<evidence type="ECO:0000256" key="2">
    <source>
        <dbReference type="SAM" id="SignalP"/>
    </source>
</evidence>
<feature type="compositionally biased region" description="Basic and acidic residues" evidence="1">
    <location>
        <begin position="63"/>
        <end position="73"/>
    </location>
</feature>
<feature type="region of interest" description="Disordered" evidence="1">
    <location>
        <begin position="22"/>
        <end position="73"/>
    </location>
</feature>
<reference evidence="3 4" key="1">
    <citation type="submission" date="2011-08" db="EMBL/GenBank/DDBJ databases">
        <title>The genome of the obligate endobacterium of an arbuscular mycorrhizal fungus reveals an interphylum network of nutritional interactions.</title>
        <authorList>
            <person name="Ghignone S."/>
            <person name="Salvioli A."/>
            <person name="Anca I."/>
            <person name="Lumini E."/>
            <person name="Ortu G."/>
            <person name="Petiti L."/>
            <person name="Cruveiller S."/>
            <person name="Bianciotto V."/>
            <person name="Piffanelli P."/>
            <person name="Lanfranco L."/>
            <person name="Bonfante P."/>
        </authorList>
    </citation>
    <scope>NUCLEOTIDE SEQUENCE [LARGE SCALE GENOMIC DNA]</scope>
    <source>
        <strain evidence="3 4">BEG34</strain>
    </source>
</reference>
<evidence type="ECO:0000313" key="4">
    <source>
        <dbReference type="Proteomes" id="UP000054051"/>
    </source>
</evidence>
<organism evidence="3 4">
    <name type="scientific">Candidatus Glomeribacter gigasporarum BEG34</name>
    <dbReference type="NCBI Taxonomy" id="1070319"/>
    <lineage>
        <taxon>Bacteria</taxon>
        <taxon>Pseudomonadati</taxon>
        <taxon>Pseudomonadota</taxon>
        <taxon>Betaproteobacteria</taxon>
        <taxon>Burkholderiales</taxon>
        <taxon>Burkholderiaceae</taxon>
        <taxon>Candidatus Glomeribacter</taxon>
    </lineage>
</organism>
<feature type="compositionally biased region" description="Low complexity" evidence="1">
    <location>
        <begin position="40"/>
        <end position="61"/>
    </location>
</feature>
<dbReference type="Proteomes" id="UP000054051">
    <property type="component" value="Unassembled WGS sequence"/>
</dbReference>
<feature type="compositionally biased region" description="Low complexity" evidence="1">
    <location>
        <begin position="22"/>
        <end position="33"/>
    </location>
</feature>
<keyword evidence="2" id="KW-0732">Signal</keyword>
<dbReference type="PROSITE" id="PS51257">
    <property type="entry name" value="PROKAR_LIPOPROTEIN"/>
    <property type="match status" value="1"/>
</dbReference>